<dbReference type="RefSeq" id="WP_379316325.1">
    <property type="nucleotide sequence ID" value="NZ_JBHTLM010000001.1"/>
</dbReference>
<comment type="caution">
    <text evidence="4">The sequence shown here is derived from an EMBL/GenBank/DDBJ whole genome shotgun (WGS) entry which is preliminary data.</text>
</comment>
<accession>A0ABW3RSM6</accession>
<keyword evidence="5" id="KW-1185">Reference proteome</keyword>
<keyword evidence="3" id="KW-0812">Transmembrane</keyword>
<keyword evidence="3" id="KW-0472">Membrane</keyword>
<protein>
    <submittedName>
        <fullName evidence="4">Phage tail tape measure protein</fullName>
    </submittedName>
</protein>
<feature type="transmembrane region" description="Helical" evidence="3">
    <location>
        <begin position="51"/>
        <end position="69"/>
    </location>
</feature>
<feature type="transmembrane region" description="Helical" evidence="3">
    <location>
        <begin position="23"/>
        <end position="45"/>
    </location>
</feature>
<feature type="region of interest" description="Disordered" evidence="2">
    <location>
        <begin position="399"/>
        <end position="510"/>
    </location>
</feature>
<dbReference type="Proteomes" id="UP001597262">
    <property type="component" value="Unassembled WGS sequence"/>
</dbReference>
<gene>
    <name evidence="4" type="ORF">ACFQ3W_02750</name>
</gene>
<evidence type="ECO:0000256" key="1">
    <source>
        <dbReference type="SAM" id="Coils"/>
    </source>
</evidence>
<evidence type="ECO:0000313" key="4">
    <source>
        <dbReference type="EMBL" id="MFD1175227.1"/>
    </source>
</evidence>
<dbReference type="PANTHER" id="PTHR37612">
    <property type="entry name" value="FIBROIN HEAVY CHAIN FIB-H LIKE PROTEIN"/>
    <property type="match status" value="1"/>
</dbReference>
<evidence type="ECO:0000256" key="2">
    <source>
        <dbReference type="SAM" id="MobiDB-lite"/>
    </source>
</evidence>
<proteinExistence type="predicted"/>
<dbReference type="InterPro" id="IPR052258">
    <property type="entry name" value="Diverse_Func_Domain-Protein"/>
</dbReference>
<keyword evidence="3" id="KW-1133">Transmembrane helix</keyword>
<keyword evidence="1" id="KW-0175">Coiled coil</keyword>
<reference evidence="5" key="1">
    <citation type="journal article" date="2019" name="Int. J. Syst. Evol. Microbiol.">
        <title>The Global Catalogue of Microorganisms (GCM) 10K type strain sequencing project: providing services to taxonomists for standard genome sequencing and annotation.</title>
        <authorList>
            <consortium name="The Broad Institute Genomics Platform"/>
            <consortium name="The Broad Institute Genome Sequencing Center for Infectious Disease"/>
            <person name="Wu L."/>
            <person name="Ma J."/>
        </authorList>
    </citation>
    <scope>NUCLEOTIDE SEQUENCE [LARGE SCALE GENOMIC DNA]</scope>
    <source>
        <strain evidence="5">CCUG 59189</strain>
    </source>
</reference>
<organism evidence="4 5">
    <name type="scientific">Paenibacillus puldeungensis</name>
    <dbReference type="NCBI Taxonomy" id="696536"/>
    <lineage>
        <taxon>Bacteria</taxon>
        <taxon>Bacillati</taxon>
        <taxon>Bacillota</taxon>
        <taxon>Bacilli</taxon>
        <taxon>Bacillales</taxon>
        <taxon>Paenibacillaceae</taxon>
        <taxon>Paenibacillus</taxon>
    </lineage>
</organism>
<name>A0ABW3RSM6_9BACL</name>
<feature type="compositionally biased region" description="Gly residues" evidence="2">
    <location>
        <begin position="420"/>
        <end position="469"/>
    </location>
</feature>
<evidence type="ECO:0000256" key="3">
    <source>
        <dbReference type="SAM" id="Phobius"/>
    </source>
</evidence>
<feature type="coiled-coil region" evidence="1">
    <location>
        <begin position="165"/>
        <end position="195"/>
    </location>
</feature>
<feature type="coiled-coil region" evidence="1">
    <location>
        <begin position="223"/>
        <end position="292"/>
    </location>
</feature>
<sequence length="552" mass="59576">METINRQLGAVRRRLQWFRMLDGLRYGLLTGLAVTLLWLSASWLWPMEYGRVAAAICLVLCTAGGWLWGRLRRVSIILAAQTMDRPITGEERLDLMTTALAYEKLETFPAQLQREQAEEYGAAYVRDIKNRLPLPRRRKWWIPASLCFIAAIVLATVPNPMDQRIAQAREERTWVNAQKEELDKRIIELDRLNLEKAAKDPLAKEMNDLRQALEKSREPGQALKNVEETMKRLKEMSDKLELQQRERAEWLKQWNTHKLPGGLAKALKNKDAEELGKQMESFRKQLSGMTEEQRKALAEKLKDIAESAPKNDEEAKKLADALKKAAAAVSEGKQQDMEQALADLNETMLQNMKAADSTSGQVDTAAKLASALAKQGLGLAENMQASGLAVSDTWSMGGNAEQLASGSGAGAGEESSSAGPEGGSGQAPGEGAGLSAGNGSGSGSGSGGEGRGQGQGSGKGAGAGLGSGGRTLVTTPRDLKGGGNVKSDGGPTTGGNVQKGGKSPVFDGVSRPYEEVYSDYAAEAKESLKRSDLPQSLQSLVENYFTEIDPDS</sequence>
<dbReference type="PANTHER" id="PTHR37612:SF20">
    <property type="entry name" value="PER-HEXAMER REPEAT PROTEIN 5-RELATED"/>
    <property type="match status" value="1"/>
</dbReference>
<evidence type="ECO:0000313" key="5">
    <source>
        <dbReference type="Proteomes" id="UP001597262"/>
    </source>
</evidence>
<feature type="compositionally biased region" description="Low complexity" evidence="2">
    <location>
        <begin position="400"/>
        <end position="419"/>
    </location>
</feature>
<feature type="transmembrane region" description="Helical" evidence="3">
    <location>
        <begin position="140"/>
        <end position="157"/>
    </location>
</feature>
<dbReference type="EMBL" id="JBHTLM010000001">
    <property type="protein sequence ID" value="MFD1175227.1"/>
    <property type="molecule type" value="Genomic_DNA"/>
</dbReference>